<dbReference type="RefSeq" id="WP_068667252.1">
    <property type="nucleotide sequence ID" value="NZ_LYPB01000076.1"/>
</dbReference>
<evidence type="ECO:0000313" key="3">
    <source>
        <dbReference type="Proteomes" id="UP000078454"/>
    </source>
</evidence>
<evidence type="ECO:0000313" key="2">
    <source>
        <dbReference type="EMBL" id="OAS16316.1"/>
    </source>
</evidence>
<dbReference type="AlphaFoldDB" id="A0A198A5I7"/>
<dbReference type="Proteomes" id="UP000078454">
    <property type="component" value="Unassembled WGS sequence"/>
</dbReference>
<protein>
    <submittedName>
        <fullName evidence="2">Uncharacterized protein</fullName>
    </submittedName>
</protein>
<proteinExistence type="predicted"/>
<organism evidence="2 3">
    <name type="scientific">Paenibacillus oryzisoli</name>
    <dbReference type="NCBI Taxonomy" id="1850517"/>
    <lineage>
        <taxon>Bacteria</taxon>
        <taxon>Bacillati</taxon>
        <taxon>Bacillota</taxon>
        <taxon>Bacilli</taxon>
        <taxon>Bacillales</taxon>
        <taxon>Paenibacillaceae</taxon>
        <taxon>Paenibacillus</taxon>
    </lineage>
</organism>
<dbReference type="OrthoDB" id="2624681at2"/>
<accession>A0A198A5I7</accession>
<sequence>MTGTNQHQQPVQHAIDAADHAILQAQDAQHKLQVAITEANPHAIQSAQAALVQADQQVTQAQRQLAEFANEQFGQQIQQTFEQLNQAAQDIEANQVKFHTPKQVR</sequence>
<gene>
    <name evidence="2" type="ORF">A8708_20055</name>
</gene>
<keyword evidence="3" id="KW-1185">Reference proteome</keyword>
<dbReference type="EMBL" id="LYPB01000076">
    <property type="protein sequence ID" value="OAS16316.1"/>
    <property type="molecule type" value="Genomic_DNA"/>
</dbReference>
<evidence type="ECO:0000256" key="1">
    <source>
        <dbReference type="SAM" id="Coils"/>
    </source>
</evidence>
<name>A0A198A5I7_9BACL</name>
<reference evidence="2 3" key="1">
    <citation type="submission" date="2016-05" db="EMBL/GenBank/DDBJ databases">
        <title>Paenibacillus sp. 1ZS3-15 nov., isolated from the rhizosphere soil.</title>
        <authorList>
            <person name="Zhang X.X."/>
            <person name="Zhang J."/>
        </authorList>
    </citation>
    <scope>NUCLEOTIDE SEQUENCE [LARGE SCALE GENOMIC DNA]</scope>
    <source>
        <strain evidence="2 3">1ZS3-15</strain>
    </source>
</reference>
<keyword evidence="1" id="KW-0175">Coiled coil</keyword>
<feature type="coiled-coil region" evidence="1">
    <location>
        <begin position="44"/>
        <end position="94"/>
    </location>
</feature>
<comment type="caution">
    <text evidence="2">The sequence shown here is derived from an EMBL/GenBank/DDBJ whole genome shotgun (WGS) entry which is preliminary data.</text>
</comment>